<sequence length="235" mass="26033">MIKKLIVISILGWLTIASPGFSQKAQVLSREEIKQGWKLLFDGKTTDGWTTVKGDPVPSGWQIEDGILTALKGARGGDIISSRQYSDFELKADFNISAGGNSGIKYFFTSYKQGGYLGFEYQILDDQMAEDNKKANHLTGSFYDVLPPDELVKKANAPGQWNTMRVVAKGNKVQHWLNGIKILEFVRDSKLFTDAVASSKFNKSVPAFGTPDSGHILLQEHGAEVSFKNIKIREL</sequence>
<accession>A0A3D8YHQ6</accession>
<name>A0A3D8YHQ6_9BACT</name>
<dbReference type="EMBL" id="QNUL01000001">
    <property type="protein sequence ID" value="REA64348.1"/>
    <property type="molecule type" value="Genomic_DNA"/>
</dbReference>
<keyword evidence="3" id="KW-1185">Reference proteome</keyword>
<dbReference type="Gene3D" id="2.60.120.560">
    <property type="entry name" value="Exo-inulinase, domain 1"/>
    <property type="match status" value="1"/>
</dbReference>
<comment type="caution">
    <text evidence="2">The sequence shown here is derived from an EMBL/GenBank/DDBJ whole genome shotgun (WGS) entry which is preliminary data.</text>
</comment>
<dbReference type="InterPro" id="IPR010496">
    <property type="entry name" value="AL/BT2_dom"/>
</dbReference>
<reference evidence="2 3" key="1">
    <citation type="submission" date="2018-07" db="EMBL/GenBank/DDBJ databases">
        <title>Dyadobacter roseus sp. nov., isolated from rose rhizosphere soil.</title>
        <authorList>
            <person name="Chen L."/>
        </authorList>
    </citation>
    <scope>NUCLEOTIDE SEQUENCE [LARGE SCALE GENOMIC DNA]</scope>
    <source>
        <strain evidence="2 3">RS19</strain>
    </source>
</reference>
<feature type="domain" description="3-keto-alpha-glucoside-1,2-lyase/3-keto-2-hydroxy-glucal hydratase" evidence="1">
    <location>
        <begin position="36"/>
        <end position="233"/>
    </location>
</feature>
<evidence type="ECO:0000259" key="1">
    <source>
        <dbReference type="Pfam" id="PF06439"/>
    </source>
</evidence>
<dbReference type="OrthoDB" id="9806233at2"/>
<dbReference type="Proteomes" id="UP000256373">
    <property type="component" value="Unassembled WGS sequence"/>
</dbReference>
<proteinExistence type="predicted"/>
<dbReference type="RefSeq" id="WP_115828955.1">
    <property type="nucleotide sequence ID" value="NZ_QNUL01000001.1"/>
</dbReference>
<protein>
    <submittedName>
        <fullName evidence="2">DUF1080 domain-containing protein</fullName>
    </submittedName>
</protein>
<evidence type="ECO:0000313" key="3">
    <source>
        <dbReference type="Proteomes" id="UP000256373"/>
    </source>
</evidence>
<dbReference type="GO" id="GO:0016787">
    <property type="term" value="F:hydrolase activity"/>
    <property type="evidence" value="ECO:0007669"/>
    <property type="project" value="InterPro"/>
</dbReference>
<evidence type="ECO:0000313" key="2">
    <source>
        <dbReference type="EMBL" id="REA64348.1"/>
    </source>
</evidence>
<gene>
    <name evidence="2" type="ORF">DSL64_02010</name>
</gene>
<organism evidence="2 3">
    <name type="scientific">Dyadobacter luteus</name>
    <dbReference type="NCBI Taxonomy" id="2259619"/>
    <lineage>
        <taxon>Bacteria</taxon>
        <taxon>Pseudomonadati</taxon>
        <taxon>Bacteroidota</taxon>
        <taxon>Cytophagia</taxon>
        <taxon>Cytophagales</taxon>
        <taxon>Spirosomataceae</taxon>
        <taxon>Dyadobacter</taxon>
    </lineage>
</organism>
<dbReference type="Pfam" id="PF06439">
    <property type="entry name" value="3keto-disac_hyd"/>
    <property type="match status" value="1"/>
</dbReference>
<dbReference type="AlphaFoldDB" id="A0A3D8YHQ6"/>